<keyword evidence="1" id="KW-0472">Membrane</keyword>
<evidence type="ECO:0000313" key="3">
    <source>
        <dbReference type="Proteomes" id="UP001568894"/>
    </source>
</evidence>
<name>A0ABV4KDK2_9FLAO</name>
<comment type="caution">
    <text evidence="2">The sequence shown here is derived from an EMBL/GenBank/DDBJ whole genome shotgun (WGS) entry which is preliminary data.</text>
</comment>
<organism evidence="2 3">
    <name type="scientific">Flavobacterium frigidarium</name>
    <dbReference type="NCBI Taxonomy" id="99286"/>
    <lineage>
        <taxon>Bacteria</taxon>
        <taxon>Pseudomonadati</taxon>
        <taxon>Bacteroidota</taxon>
        <taxon>Flavobacteriia</taxon>
        <taxon>Flavobacteriales</taxon>
        <taxon>Flavobacteriaceae</taxon>
        <taxon>Flavobacterium</taxon>
    </lineage>
</organism>
<keyword evidence="3" id="KW-1185">Reference proteome</keyword>
<dbReference type="Proteomes" id="UP001568894">
    <property type="component" value="Unassembled WGS sequence"/>
</dbReference>
<evidence type="ECO:0000313" key="2">
    <source>
        <dbReference type="EMBL" id="MEZ7515391.1"/>
    </source>
</evidence>
<gene>
    <name evidence="2" type="ORF">QO192_08875</name>
</gene>
<dbReference type="RefSeq" id="WP_371569807.1">
    <property type="nucleotide sequence ID" value="NZ_JASMRN010000006.1"/>
</dbReference>
<reference evidence="2 3" key="1">
    <citation type="submission" date="2023-05" db="EMBL/GenBank/DDBJ databases">
        <title>Adaptations of aquatic viruses from atmosphere-close ecosystems of the Central Arctic Ocean.</title>
        <authorList>
            <person name="Rahlff J."/>
            <person name="Holmfeldt K."/>
        </authorList>
    </citation>
    <scope>NUCLEOTIDE SEQUENCE [LARGE SCALE GENOMIC DNA]</scope>
    <source>
        <strain evidence="2 3">Arc14</strain>
    </source>
</reference>
<accession>A0ABV4KDK2</accession>
<proteinExistence type="predicted"/>
<feature type="transmembrane region" description="Helical" evidence="1">
    <location>
        <begin position="12"/>
        <end position="30"/>
    </location>
</feature>
<protein>
    <submittedName>
        <fullName evidence="2">Uncharacterized protein</fullName>
    </submittedName>
</protein>
<sequence>MIEILKSDLKEYSEILLFASLMAMYLFGYINDSISSILENILYKIIKKPSYYLLTNSGKISRLKIANLDAVLEKIKEKFEIEITNLEGTDLNTSQAFKLINQCKKDNDSLKEYYFSYIFSRNIFFASIFLSIAIVISNHLKLEWFSYPIILCILTILYFRRIEKSFYYSRRVIVGLLHI</sequence>
<evidence type="ECO:0000256" key="1">
    <source>
        <dbReference type="SAM" id="Phobius"/>
    </source>
</evidence>
<keyword evidence="1" id="KW-0812">Transmembrane</keyword>
<keyword evidence="1" id="KW-1133">Transmembrane helix</keyword>
<feature type="transmembrane region" description="Helical" evidence="1">
    <location>
        <begin position="114"/>
        <end position="136"/>
    </location>
</feature>
<feature type="transmembrane region" description="Helical" evidence="1">
    <location>
        <begin position="142"/>
        <end position="160"/>
    </location>
</feature>
<dbReference type="EMBL" id="JASMRN010000006">
    <property type="protein sequence ID" value="MEZ7515391.1"/>
    <property type="molecule type" value="Genomic_DNA"/>
</dbReference>